<name>A0A0F9R062_9ZZZZ</name>
<gene>
    <name evidence="1" type="ORF">LCGC14_1032870</name>
</gene>
<proteinExistence type="predicted"/>
<protein>
    <submittedName>
        <fullName evidence="1">Uncharacterized protein</fullName>
    </submittedName>
</protein>
<comment type="caution">
    <text evidence="1">The sequence shown here is derived from an EMBL/GenBank/DDBJ whole genome shotgun (WGS) entry which is preliminary data.</text>
</comment>
<organism evidence="1">
    <name type="scientific">marine sediment metagenome</name>
    <dbReference type="NCBI Taxonomy" id="412755"/>
    <lineage>
        <taxon>unclassified sequences</taxon>
        <taxon>metagenomes</taxon>
        <taxon>ecological metagenomes</taxon>
    </lineage>
</organism>
<dbReference type="EMBL" id="LAZR01004202">
    <property type="protein sequence ID" value="KKN10803.1"/>
    <property type="molecule type" value="Genomic_DNA"/>
</dbReference>
<dbReference type="AlphaFoldDB" id="A0A0F9R062"/>
<sequence>MARGNDGNLMQHAIEAMLISQLANGRGLYLLATHSMAPFEPLNARADENAQRRARFDHWWDRAQGEQEVGEPSVLHAYRGTRRRVPELYPNTAEIAAELVGRENLQGSLIEVCPAKCRQLEQAWAGAEVTILEGSWRCKLMDSLPQALERPWLLSLDPMIYVAEHNRDDDQFHPDDFGLLAAALETLCATQRPGAMVLSCYSMIPSVQDAFRMATGEIVADLEQNDMLHLRFAHVAFGGSAHVAAIAATDEDLADQACESWMILRNHPLDD</sequence>
<accession>A0A0F9R062</accession>
<reference evidence="1" key="1">
    <citation type="journal article" date="2015" name="Nature">
        <title>Complex archaea that bridge the gap between prokaryotes and eukaryotes.</title>
        <authorList>
            <person name="Spang A."/>
            <person name="Saw J.H."/>
            <person name="Jorgensen S.L."/>
            <person name="Zaremba-Niedzwiedzka K."/>
            <person name="Martijn J."/>
            <person name="Lind A.E."/>
            <person name="van Eijk R."/>
            <person name="Schleper C."/>
            <person name="Guy L."/>
            <person name="Ettema T.J."/>
        </authorList>
    </citation>
    <scope>NUCLEOTIDE SEQUENCE</scope>
</reference>
<evidence type="ECO:0000313" key="1">
    <source>
        <dbReference type="EMBL" id="KKN10803.1"/>
    </source>
</evidence>